<accession>A0A9D0ZAE5</accession>
<comment type="caution">
    <text evidence="4">The sequence shown here is derived from an EMBL/GenBank/DDBJ whole genome shotgun (WGS) entry which is preliminary data.</text>
</comment>
<dbReference type="InterPro" id="IPR029052">
    <property type="entry name" value="Metallo-depent_PP-like"/>
</dbReference>
<dbReference type="EC" id="3.1.4.-" evidence="2"/>
<comment type="cofactor">
    <cofactor evidence="2">
        <name>a divalent metal cation</name>
        <dbReference type="ChEBI" id="CHEBI:60240"/>
    </cofactor>
</comment>
<dbReference type="InterPro" id="IPR024654">
    <property type="entry name" value="Calcineurin-like_PHP_lpxH"/>
</dbReference>
<name>A0A9D0ZAE5_9FIRM</name>
<protein>
    <recommendedName>
        <fullName evidence="2">Phosphoesterase</fullName>
        <ecNumber evidence="2">3.1.4.-</ecNumber>
    </recommendedName>
</protein>
<comment type="similarity">
    <text evidence="1 2">Belongs to the metallophosphoesterase superfamily. YfcE family.</text>
</comment>
<dbReference type="GO" id="GO:0046872">
    <property type="term" value="F:metal ion binding"/>
    <property type="evidence" value="ECO:0007669"/>
    <property type="project" value="UniProtKB-KW"/>
</dbReference>
<dbReference type="GO" id="GO:0016787">
    <property type="term" value="F:hydrolase activity"/>
    <property type="evidence" value="ECO:0007669"/>
    <property type="project" value="UniProtKB-UniRule"/>
</dbReference>
<reference evidence="4" key="1">
    <citation type="submission" date="2020-10" db="EMBL/GenBank/DDBJ databases">
        <authorList>
            <person name="Gilroy R."/>
        </authorList>
    </citation>
    <scope>NUCLEOTIDE SEQUENCE</scope>
    <source>
        <strain evidence="4">ChiSxjej2B14-6234</strain>
    </source>
</reference>
<dbReference type="PANTHER" id="PTHR11124">
    <property type="entry name" value="VACUOLAR SORTING PROTEIN VPS29"/>
    <property type="match status" value="1"/>
</dbReference>
<dbReference type="SUPFAM" id="SSF56300">
    <property type="entry name" value="Metallo-dependent phosphatases"/>
    <property type="match status" value="1"/>
</dbReference>
<dbReference type="AlphaFoldDB" id="A0A9D0ZAE5"/>
<dbReference type="EMBL" id="DVFJ01000006">
    <property type="protein sequence ID" value="HIQ70890.1"/>
    <property type="molecule type" value="Genomic_DNA"/>
</dbReference>
<evidence type="ECO:0000256" key="1">
    <source>
        <dbReference type="ARBA" id="ARBA00008950"/>
    </source>
</evidence>
<keyword evidence="2" id="KW-0479">Metal-binding</keyword>
<proteinExistence type="inferred from homology"/>
<evidence type="ECO:0000259" key="3">
    <source>
        <dbReference type="Pfam" id="PF12850"/>
    </source>
</evidence>
<evidence type="ECO:0000256" key="2">
    <source>
        <dbReference type="RuleBase" id="RU362039"/>
    </source>
</evidence>
<evidence type="ECO:0000313" key="5">
    <source>
        <dbReference type="Proteomes" id="UP000886887"/>
    </source>
</evidence>
<organism evidence="4 5">
    <name type="scientific">Candidatus Onthenecus intestinigallinarum</name>
    <dbReference type="NCBI Taxonomy" id="2840875"/>
    <lineage>
        <taxon>Bacteria</taxon>
        <taxon>Bacillati</taxon>
        <taxon>Bacillota</taxon>
        <taxon>Clostridia</taxon>
        <taxon>Eubacteriales</taxon>
        <taxon>Candidatus Onthenecus</taxon>
    </lineage>
</organism>
<dbReference type="Pfam" id="PF12850">
    <property type="entry name" value="Metallophos_2"/>
    <property type="match status" value="1"/>
</dbReference>
<reference evidence="4" key="2">
    <citation type="journal article" date="2021" name="PeerJ">
        <title>Extensive microbial diversity within the chicken gut microbiome revealed by metagenomics and culture.</title>
        <authorList>
            <person name="Gilroy R."/>
            <person name="Ravi A."/>
            <person name="Getino M."/>
            <person name="Pursley I."/>
            <person name="Horton D.L."/>
            <person name="Alikhan N.F."/>
            <person name="Baker D."/>
            <person name="Gharbi K."/>
            <person name="Hall N."/>
            <person name="Watson M."/>
            <person name="Adriaenssens E.M."/>
            <person name="Foster-Nyarko E."/>
            <person name="Jarju S."/>
            <person name="Secka A."/>
            <person name="Antonio M."/>
            <person name="Oren A."/>
            <person name="Chaudhuri R.R."/>
            <person name="La Ragione R."/>
            <person name="Hildebrand F."/>
            <person name="Pallen M.J."/>
        </authorList>
    </citation>
    <scope>NUCLEOTIDE SEQUENCE</scope>
    <source>
        <strain evidence="4">ChiSxjej2B14-6234</strain>
    </source>
</reference>
<feature type="domain" description="Calcineurin-like phosphoesterase" evidence="3">
    <location>
        <begin position="1"/>
        <end position="153"/>
    </location>
</feature>
<dbReference type="Gene3D" id="3.60.21.10">
    <property type="match status" value="1"/>
</dbReference>
<dbReference type="Proteomes" id="UP000886887">
    <property type="component" value="Unassembled WGS sequence"/>
</dbReference>
<dbReference type="InterPro" id="IPR000979">
    <property type="entry name" value="Phosphodiesterase_MJ0936/Vps29"/>
</dbReference>
<sequence>MRIGVLSDSHGDRESLDGLLAAMGALDALCFLGDIASDGAHLQERLEQRGAPTAFYAVRGNNDLASALPDELTLDLGGRRIFLTHGHLRRVKSGLLHLTYAAREREADVALFGHTHMRCCQYELGVLLLNPGAAGCAFPGAARPTGAVLEIDEAGKMRVSQIRL</sequence>
<gene>
    <name evidence="4" type="ORF">IAB73_01570</name>
</gene>
<evidence type="ECO:0000313" key="4">
    <source>
        <dbReference type="EMBL" id="HIQ70890.1"/>
    </source>
</evidence>
<dbReference type="NCBIfam" id="TIGR00040">
    <property type="entry name" value="yfcE"/>
    <property type="match status" value="1"/>
</dbReference>